<dbReference type="Gene3D" id="1.10.10.60">
    <property type="entry name" value="Homeodomain-like"/>
    <property type="match status" value="1"/>
</dbReference>
<evidence type="ECO:0000256" key="1">
    <source>
        <dbReference type="ARBA" id="ARBA00023125"/>
    </source>
</evidence>
<name>A0ABN8WPD2_SACUV</name>
<evidence type="ECO:0000313" key="9">
    <source>
        <dbReference type="Proteomes" id="UP001162085"/>
    </source>
</evidence>
<proteinExistence type="predicted"/>
<feature type="compositionally biased region" description="Polar residues" evidence="6">
    <location>
        <begin position="236"/>
        <end position="249"/>
    </location>
</feature>
<sequence>MTQETKMLPSLSTLLSGTEVSSTSVSPSFINPRTNFHLDDRGAIKLPPLNTTISRPRSVESALRHTVTALNKTASPSGDNLLKHTQSDPALSSQLTSSQETVDESQESLPLTPLTNKKRNYPVSSKKNDILTPLSAVKSIIIPSSSKDKRRAFAFITHSQETFPKKEPKIDNAPLARRKRRRTSFQELSILQAEFEKCPAPTKEKRIELADRCHMTEKAIQIWFQNKRQAVKRQRIATSKSTTIIQTVSPPSPPLDVHATPLASRVKVDILHDEESSSSSSCSSPLETTPPRPRHSLNRRSSTPNTKRSQALTFHLNPQKKTLTPVKTSPNSRVNKLINSIDHSPSKIKRSVSNSSSSPKKKRKFGFKIVDQQPLRDLDPNAFRG</sequence>
<dbReference type="SMART" id="SM00389">
    <property type="entry name" value="HOX"/>
    <property type="match status" value="1"/>
</dbReference>
<keyword evidence="2 4" id="KW-0371">Homeobox</keyword>
<accession>A0ABN8WPD2</accession>
<dbReference type="PROSITE" id="PS50071">
    <property type="entry name" value="HOMEOBOX_2"/>
    <property type="match status" value="1"/>
</dbReference>
<gene>
    <name evidence="8" type="primary">SUVZ13G1100</name>
    <name evidence="8" type="ORF">SUVZ_13G1100</name>
</gene>
<feature type="region of interest" description="Disordered" evidence="6">
    <location>
        <begin position="236"/>
        <end position="259"/>
    </location>
</feature>
<feature type="region of interest" description="Disordered" evidence="6">
    <location>
        <begin position="71"/>
        <end position="120"/>
    </location>
</feature>
<dbReference type="InterPro" id="IPR051000">
    <property type="entry name" value="Homeobox_DNA-bind_prot"/>
</dbReference>
<feature type="domain" description="Homeobox" evidence="7">
    <location>
        <begin position="174"/>
        <end position="234"/>
    </location>
</feature>
<dbReference type="PROSITE" id="PS00027">
    <property type="entry name" value="HOMEOBOX_1"/>
    <property type="match status" value="1"/>
</dbReference>
<keyword evidence="1 4" id="KW-0238">DNA-binding</keyword>
<evidence type="ECO:0000256" key="3">
    <source>
        <dbReference type="ARBA" id="ARBA00023242"/>
    </source>
</evidence>
<dbReference type="InterPro" id="IPR001356">
    <property type="entry name" value="HD"/>
</dbReference>
<dbReference type="InterPro" id="IPR009057">
    <property type="entry name" value="Homeodomain-like_sf"/>
</dbReference>
<evidence type="ECO:0000313" key="8">
    <source>
        <dbReference type="EMBL" id="CAI4049232.1"/>
    </source>
</evidence>
<dbReference type="PANTHER" id="PTHR24324">
    <property type="entry name" value="HOMEOBOX PROTEIN HHEX"/>
    <property type="match status" value="1"/>
</dbReference>
<evidence type="ECO:0000256" key="2">
    <source>
        <dbReference type="ARBA" id="ARBA00023155"/>
    </source>
</evidence>
<feature type="region of interest" description="Disordered" evidence="6">
    <location>
        <begin position="338"/>
        <end position="385"/>
    </location>
</feature>
<evidence type="ECO:0000256" key="5">
    <source>
        <dbReference type="RuleBase" id="RU000682"/>
    </source>
</evidence>
<dbReference type="Pfam" id="PF00046">
    <property type="entry name" value="Homeodomain"/>
    <property type="match status" value="1"/>
</dbReference>
<feature type="region of interest" description="Disordered" evidence="6">
    <location>
        <begin position="273"/>
        <end position="311"/>
    </location>
</feature>
<evidence type="ECO:0000256" key="4">
    <source>
        <dbReference type="PROSITE-ProRule" id="PRU00108"/>
    </source>
</evidence>
<organism evidence="8 9">
    <name type="scientific">Saccharomyces uvarum</name>
    <name type="common">Yeast</name>
    <name type="synonym">Saccharomyces bayanus var. uvarum</name>
    <dbReference type="NCBI Taxonomy" id="230603"/>
    <lineage>
        <taxon>Eukaryota</taxon>
        <taxon>Fungi</taxon>
        <taxon>Dikarya</taxon>
        <taxon>Ascomycota</taxon>
        <taxon>Saccharomycotina</taxon>
        <taxon>Saccharomycetes</taxon>
        <taxon>Saccharomycetales</taxon>
        <taxon>Saccharomycetaceae</taxon>
        <taxon>Saccharomyces</taxon>
    </lineage>
</organism>
<dbReference type="PANTHER" id="PTHR24324:SF9">
    <property type="entry name" value="HOMEOBOX DOMAIN-CONTAINING PROTEIN"/>
    <property type="match status" value="1"/>
</dbReference>
<protein>
    <recommendedName>
        <fullName evidence="7">Homeobox domain-containing protein</fullName>
    </recommendedName>
</protein>
<feature type="compositionally biased region" description="Polar residues" evidence="6">
    <location>
        <begin position="15"/>
        <end position="34"/>
    </location>
</feature>
<dbReference type="InterPro" id="IPR017970">
    <property type="entry name" value="Homeobox_CS"/>
</dbReference>
<dbReference type="CDD" id="cd00086">
    <property type="entry name" value="homeodomain"/>
    <property type="match status" value="1"/>
</dbReference>
<evidence type="ECO:0000256" key="6">
    <source>
        <dbReference type="SAM" id="MobiDB-lite"/>
    </source>
</evidence>
<keyword evidence="9" id="KW-1185">Reference proteome</keyword>
<dbReference type="Proteomes" id="UP001162085">
    <property type="component" value="Chromosome 13"/>
</dbReference>
<reference evidence="8" key="1">
    <citation type="submission" date="2022-10" db="EMBL/GenBank/DDBJ databases">
        <authorList>
            <person name="Byrne P K."/>
        </authorList>
    </citation>
    <scope>NUCLEOTIDE SEQUENCE</scope>
    <source>
        <strain evidence="8">ZP964</strain>
    </source>
</reference>
<dbReference type="SUPFAM" id="SSF46689">
    <property type="entry name" value="Homeodomain-like"/>
    <property type="match status" value="1"/>
</dbReference>
<keyword evidence="3 4" id="KW-0539">Nucleus</keyword>
<feature type="compositionally biased region" description="Polar residues" evidence="6">
    <location>
        <begin position="299"/>
        <end position="311"/>
    </location>
</feature>
<feature type="region of interest" description="Disordered" evidence="6">
    <location>
        <begin position="15"/>
        <end position="36"/>
    </location>
</feature>
<evidence type="ECO:0000259" key="7">
    <source>
        <dbReference type="PROSITE" id="PS50071"/>
    </source>
</evidence>
<dbReference type="EMBL" id="OX365940">
    <property type="protein sequence ID" value="CAI4049232.1"/>
    <property type="molecule type" value="Genomic_DNA"/>
</dbReference>
<comment type="subcellular location">
    <subcellularLocation>
        <location evidence="4 5">Nucleus</location>
    </subcellularLocation>
</comment>
<feature type="compositionally biased region" description="Polar residues" evidence="6">
    <location>
        <begin position="87"/>
        <end position="100"/>
    </location>
</feature>
<feature type="compositionally biased region" description="Polar residues" evidence="6">
    <location>
        <begin position="71"/>
        <end position="80"/>
    </location>
</feature>
<feature type="DNA-binding region" description="Homeobox" evidence="4">
    <location>
        <begin position="176"/>
        <end position="235"/>
    </location>
</feature>